<name>A0ABP6CUK9_9ACTN</name>
<evidence type="ECO:0000313" key="2">
    <source>
        <dbReference type="Proteomes" id="UP001500151"/>
    </source>
</evidence>
<dbReference type="Proteomes" id="UP001500151">
    <property type="component" value="Unassembled WGS sequence"/>
</dbReference>
<reference evidence="2" key="1">
    <citation type="journal article" date="2019" name="Int. J. Syst. Evol. Microbiol.">
        <title>The Global Catalogue of Microorganisms (GCM) 10K type strain sequencing project: providing services to taxonomists for standard genome sequencing and annotation.</title>
        <authorList>
            <consortium name="The Broad Institute Genomics Platform"/>
            <consortium name="The Broad Institute Genome Sequencing Center for Infectious Disease"/>
            <person name="Wu L."/>
            <person name="Ma J."/>
        </authorList>
    </citation>
    <scope>NUCLEOTIDE SEQUENCE [LARGE SCALE GENOMIC DNA]</scope>
    <source>
        <strain evidence="2">JCM 4524</strain>
    </source>
</reference>
<organism evidence="1 2">
    <name type="scientific">Streptomyces vastus</name>
    <dbReference type="NCBI Taxonomy" id="285451"/>
    <lineage>
        <taxon>Bacteria</taxon>
        <taxon>Bacillati</taxon>
        <taxon>Actinomycetota</taxon>
        <taxon>Actinomycetes</taxon>
        <taxon>Kitasatosporales</taxon>
        <taxon>Streptomycetaceae</taxon>
        <taxon>Streptomyces</taxon>
    </lineage>
</organism>
<protein>
    <submittedName>
        <fullName evidence="1">Uncharacterized protein</fullName>
    </submittedName>
</protein>
<keyword evidence="2" id="KW-1185">Reference proteome</keyword>
<proteinExistence type="predicted"/>
<gene>
    <name evidence="1" type="ORF">GCM10010307_18900</name>
</gene>
<accession>A0ABP6CUK9</accession>
<sequence length="63" mass="6678">MDDGAHPVYGAHLHLDTKTGIVALDMSVQRPLGLGSAHNTLRCTSHESVNIPGSSGTQIVRTR</sequence>
<dbReference type="EMBL" id="BAAASJ010000021">
    <property type="protein sequence ID" value="GAA2628759.1"/>
    <property type="molecule type" value="Genomic_DNA"/>
</dbReference>
<comment type="caution">
    <text evidence="1">The sequence shown here is derived from an EMBL/GenBank/DDBJ whole genome shotgun (WGS) entry which is preliminary data.</text>
</comment>
<evidence type="ECO:0000313" key="1">
    <source>
        <dbReference type="EMBL" id="GAA2628759.1"/>
    </source>
</evidence>